<dbReference type="Pfam" id="PF03466">
    <property type="entry name" value="LysR_substrate"/>
    <property type="match status" value="1"/>
</dbReference>
<keyword evidence="4" id="KW-0804">Transcription</keyword>
<evidence type="ECO:0000313" key="8">
    <source>
        <dbReference type="Proteomes" id="UP000183760"/>
    </source>
</evidence>
<dbReference type="InterPro" id="IPR000847">
    <property type="entry name" value="LysR_HTH_N"/>
</dbReference>
<dbReference type="AlphaFoldDB" id="A0A511T7B4"/>
<dbReference type="STRING" id="1334629.MFUL124B02_27640"/>
<sequence>MRDDYSGLNALAAVADKRSFTAAAAQLSVTPSALSQSIRALEERVGVRLLQRTTRSVGLTEAGERFLAQLRPAMASIHAAFESLDAVRGRPSGTLRLNVPRLAIAAVLDSILGDFLAANPELKLDIVVDDGITNIVEHGFDAGIRLGETLDKDVVALRVTDDLRMTVVGSPAYLSARGRPKHPRDLHAHDCINFRHLRSGTVYRWEFSDKGRDLTVAVEGRLIVNDNELMIRGALDGVGLAYVMEHTVERELADKRLVRVLSNYCPPFPGLFLYYPSRTQLPLKLRALVDFLRARRSGARTS</sequence>
<dbReference type="InterPro" id="IPR058163">
    <property type="entry name" value="LysR-type_TF_proteobact-type"/>
</dbReference>
<organism evidence="6 9">
    <name type="scientific">Myxococcus fulvus</name>
    <dbReference type="NCBI Taxonomy" id="33"/>
    <lineage>
        <taxon>Bacteria</taxon>
        <taxon>Pseudomonadati</taxon>
        <taxon>Myxococcota</taxon>
        <taxon>Myxococcia</taxon>
        <taxon>Myxococcales</taxon>
        <taxon>Cystobacterineae</taxon>
        <taxon>Myxococcaceae</taxon>
        <taxon>Myxococcus</taxon>
    </lineage>
</organism>
<dbReference type="GO" id="GO:0003700">
    <property type="term" value="F:DNA-binding transcription factor activity"/>
    <property type="evidence" value="ECO:0007669"/>
    <property type="project" value="InterPro"/>
</dbReference>
<dbReference type="Proteomes" id="UP000183760">
    <property type="component" value="Unassembled WGS sequence"/>
</dbReference>
<comment type="caution">
    <text evidence="6">The sequence shown here is derived from an EMBL/GenBank/DDBJ whole genome shotgun (WGS) entry which is preliminary data.</text>
</comment>
<evidence type="ECO:0000259" key="5">
    <source>
        <dbReference type="PROSITE" id="PS50931"/>
    </source>
</evidence>
<evidence type="ECO:0000256" key="1">
    <source>
        <dbReference type="ARBA" id="ARBA00009437"/>
    </source>
</evidence>
<keyword evidence="8" id="KW-1185">Reference proteome</keyword>
<dbReference type="PANTHER" id="PTHR30537">
    <property type="entry name" value="HTH-TYPE TRANSCRIPTIONAL REGULATOR"/>
    <property type="match status" value="1"/>
</dbReference>
<dbReference type="EMBL" id="FOIB01000005">
    <property type="protein sequence ID" value="SEU16453.1"/>
    <property type="molecule type" value="Genomic_DNA"/>
</dbReference>
<dbReference type="OrthoDB" id="5416547at2"/>
<keyword evidence="3" id="KW-0238">DNA-binding</keyword>
<dbReference type="Proteomes" id="UP000321514">
    <property type="component" value="Unassembled WGS sequence"/>
</dbReference>
<evidence type="ECO:0000313" key="9">
    <source>
        <dbReference type="Proteomes" id="UP000321514"/>
    </source>
</evidence>
<dbReference type="InterPro" id="IPR036390">
    <property type="entry name" value="WH_DNA-bd_sf"/>
</dbReference>
<dbReference type="PROSITE" id="PS50931">
    <property type="entry name" value="HTH_LYSR"/>
    <property type="match status" value="1"/>
</dbReference>
<comment type="similarity">
    <text evidence="1">Belongs to the LysR transcriptional regulatory family.</text>
</comment>
<protein>
    <submittedName>
        <fullName evidence="6">LysR family transcriptional regulator</fullName>
    </submittedName>
    <submittedName>
        <fullName evidence="7">Transcriptional regulator, LysR family</fullName>
    </submittedName>
</protein>
<feature type="domain" description="HTH lysR-type" evidence="5">
    <location>
        <begin position="3"/>
        <end position="60"/>
    </location>
</feature>
<dbReference type="Gene3D" id="3.40.190.290">
    <property type="match status" value="1"/>
</dbReference>
<dbReference type="EMBL" id="BJXR01000033">
    <property type="protein sequence ID" value="GEN09218.1"/>
    <property type="molecule type" value="Genomic_DNA"/>
</dbReference>
<dbReference type="GO" id="GO:0043565">
    <property type="term" value="F:sequence-specific DNA binding"/>
    <property type="evidence" value="ECO:0007669"/>
    <property type="project" value="TreeGrafter"/>
</dbReference>
<dbReference type="Pfam" id="PF00126">
    <property type="entry name" value="HTH_1"/>
    <property type="match status" value="1"/>
</dbReference>
<reference evidence="6 9" key="2">
    <citation type="submission" date="2019-07" db="EMBL/GenBank/DDBJ databases">
        <title>Whole genome shotgun sequence of Myxococcus fulvus NBRC 100333.</title>
        <authorList>
            <person name="Hosoyama A."/>
            <person name="Uohara A."/>
            <person name="Ohji S."/>
            <person name="Ichikawa N."/>
        </authorList>
    </citation>
    <scope>NUCLEOTIDE SEQUENCE [LARGE SCALE GENOMIC DNA]</scope>
    <source>
        <strain evidence="6 9">NBRC 100333</strain>
    </source>
</reference>
<evidence type="ECO:0000313" key="6">
    <source>
        <dbReference type="EMBL" id="GEN09218.1"/>
    </source>
</evidence>
<evidence type="ECO:0000256" key="3">
    <source>
        <dbReference type="ARBA" id="ARBA00023125"/>
    </source>
</evidence>
<accession>A0A511T7B4</accession>
<dbReference type="GO" id="GO:0006351">
    <property type="term" value="P:DNA-templated transcription"/>
    <property type="evidence" value="ECO:0007669"/>
    <property type="project" value="TreeGrafter"/>
</dbReference>
<evidence type="ECO:0000256" key="4">
    <source>
        <dbReference type="ARBA" id="ARBA00023163"/>
    </source>
</evidence>
<dbReference type="PRINTS" id="PR00039">
    <property type="entry name" value="HTHLYSR"/>
</dbReference>
<keyword evidence="2" id="KW-0805">Transcription regulation</keyword>
<proteinExistence type="inferred from homology"/>
<gene>
    <name evidence="6" type="ORF">MFU01_42550</name>
    <name evidence="7" type="ORF">SAMN05443572_105472</name>
</gene>
<dbReference type="RefSeq" id="WP_074955693.1">
    <property type="nucleotide sequence ID" value="NZ_BJXR01000033.1"/>
</dbReference>
<name>A0A511T7B4_MYXFU</name>
<dbReference type="PANTHER" id="PTHR30537:SF1">
    <property type="entry name" value="HTH-TYPE TRANSCRIPTIONAL REGULATOR PGRR"/>
    <property type="match status" value="1"/>
</dbReference>
<dbReference type="FunFam" id="1.10.10.10:FF:000001">
    <property type="entry name" value="LysR family transcriptional regulator"/>
    <property type="match status" value="1"/>
</dbReference>
<reference evidence="7 8" key="1">
    <citation type="submission" date="2016-10" db="EMBL/GenBank/DDBJ databases">
        <authorList>
            <person name="Varghese N."/>
            <person name="Submissions S."/>
        </authorList>
    </citation>
    <scope>NUCLEOTIDE SEQUENCE [LARGE SCALE GENOMIC DNA]</scope>
    <source>
        <strain evidence="7 8">DSM 16525</strain>
    </source>
</reference>
<dbReference type="SUPFAM" id="SSF53850">
    <property type="entry name" value="Periplasmic binding protein-like II"/>
    <property type="match status" value="1"/>
</dbReference>
<dbReference type="InterPro" id="IPR036388">
    <property type="entry name" value="WH-like_DNA-bd_sf"/>
</dbReference>
<dbReference type="Gene3D" id="1.10.10.10">
    <property type="entry name" value="Winged helix-like DNA-binding domain superfamily/Winged helix DNA-binding domain"/>
    <property type="match status" value="1"/>
</dbReference>
<evidence type="ECO:0000256" key="2">
    <source>
        <dbReference type="ARBA" id="ARBA00023015"/>
    </source>
</evidence>
<evidence type="ECO:0000313" key="7">
    <source>
        <dbReference type="EMBL" id="SEU16453.1"/>
    </source>
</evidence>
<dbReference type="InterPro" id="IPR005119">
    <property type="entry name" value="LysR_subst-bd"/>
</dbReference>
<dbReference type="CDD" id="cd08474">
    <property type="entry name" value="PBP2_CrgA_like_5"/>
    <property type="match status" value="1"/>
</dbReference>
<dbReference type="SUPFAM" id="SSF46785">
    <property type="entry name" value="Winged helix' DNA-binding domain"/>
    <property type="match status" value="1"/>
</dbReference>